<feature type="transmembrane region" description="Helical" evidence="3">
    <location>
        <begin position="423"/>
        <end position="447"/>
    </location>
</feature>
<dbReference type="STRING" id="1314771.A0A197K897"/>
<feature type="region of interest" description="Disordered" evidence="2">
    <location>
        <begin position="209"/>
        <end position="245"/>
    </location>
</feature>
<gene>
    <name evidence="4" type="ORF">K457DRAFT_15113</name>
</gene>
<name>A0A197K897_9FUNG</name>
<accession>A0A197K897</accession>
<proteinExistence type="predicted"/>
<organism evidence="4 5">
    <name type="scientific">Linnemannia elongata AG-77</name>
    <dbReference type="NCBI Taxonomy" id="1314771"/>
    <lineage>
        <taxon>Eukaryota</taxon>
        <taxon>Fungi</taxon>
        <taxon>Fungi incertae sedis</taxon>
        <taxon>Mucoromycota</taxon>
        <taxon>Mortierellomycotina</taxon>
        <taxon>Mortierellomycetes</taxon>
        <taxon>Mortierellales</taxon>
        <taxon>Mortierellaceae</taxon>
        <taxon>Linnemannia</taxon>
    </lineage>
</organism>
<keyword evidence="3" id="KW-1133">Transmembrane helix</keyword>
<evidence type="ECO:0000256" key="3">
    <source>
        <dbReference type="SAM" id="Phobius"/>
    </source>
</evidence>
<feature type="region of interest" description="Disordered" evidence="2">
    <location>
        <begin position="1"/>
        <end position="28"/>
    </location>
</feature>
<feature type="region of interest" description="Disordered" evidence="2">
    <location>
        <begin position="292"/>
        <end position="312"/>
    </location>
</feature>
<dbReference type="OrthoDB" id="2445056at2759"/>
<keyword evidence="5" id="KW-1185">Reference proteome</keyword>
<feature type="compositionally biased region" description="Polar residues" evidence="2">
    <location>
        <begin position="231"/>
        <end position="245"/>
    </location>
</feature>
<feature type="compositionally biased region" description="Pro residues" evidence="2">
    <location>
        <begin position="297"/>
        <end position="308"/>
    </location>
</feature>
<sequence length="486" mass="55234">MTNDTPQGQQPQPHHQQQEQHQQDFKQKLEALYNQSKSWFDRQQQNLDNLEAHQHNINQASLESVANIKANLQLTRNDVAFLRINIRTQDERIEELRTLIEKNKQHLAVQSDTIAHLKQERASLISSKRTLYQRTEELEANLAGIILRVEALERQLSRLKRHVREDKVAPGRNKATTTSEEDRRAKEIQRILSTIHGYEAVHAYALELLPPPSPDPLQDPSSQDPSYQYQATTPRSHPSPQSQPTIYLIADTPHEKPSPASLNIPAPISTSSTIPPLPFTFIPTTFNPSNPFFLTTSPPPSPPPPSPPSITATKTTALASTATKTTTAAGNTPNEIVTPASDIETLPFQNPHSQQPSPPPQPQFSPEKLLRLQRVHPQNGGHEAWMNQHNEQSQFLFQQFPHQDQWPRILRHPFTTSPQYARALVSLALSLWVSFLAYITIHIYSYILQPNQQYRQLEDPARVCETTYNTNSMSWMPLEGEFFIPT</sequence>
<feature type="coiled-coil region" evidence="1">
    <location>
        <begin position="135"/>
        <end position="169"/>
    </location>
</feature>
<feature type="compositionally biased region" description="Low complexity" evidence="2">
    <location>
        <begin position="218"/>
        <end position="230"/>
    </location>
</feature>
<protein>
    <submittedName>
        <fullName evidence="4">Uncharacterized protein</fullName>
    </submittedName>
</protein>
<keyword evidence="1" id="KW-0175">Coiled coil</keyword>
<reference evidence="4 5" key="1">
    <citation type="submission" date="2016-05" db="EMBL/GenBank/DDBJ databases">
        <title>Genome sequencing reveals origins of a unique bacterial endosymbiosis in the earliest lineages of terrestrial Fungi.</title>
        <authorList>
            <consortium name="DOE Joint Genome Institute"/>
            <person name="Uehling J."/>
            <person name="Gryganskyi A."/>
            <person name="Hameed K."/>
            <person name="Tschaplinski T."/>
            <person name="Misztal P."/>
            <person name="Wu S."/>
            <person name="Desiro A."/>
            <person name="Vande Pol N."/>
            <person name="Du Z.-Y."/>
            <person name="Zienkiewicz A."/>
            <person name="Zienkiewicz K."/>
            <person name="Morin E."/>
            <person name="Tisserant E."/>
            <person name="Splivallo R."/>
            <person name="Hainaut M."/>
            <person name="Henrissat B."/>
            <person name="Ohm R."/>
            <person name="Kuo A."/>
            <person name="Yan J."/>
            <person name="Lipzen A."/>
            <person name="Nolan M."/>
            <person name="Labutti K."/>
            <person name="Barry K."/>
            <person name="Goldstein A."/>
            <person name="Labbe J."/>
            <person name="Schadt C."/>
            <person name="Tuskan G."/>
            <person name="Grigoriev I."/>
            <person name="Martin F."/>
            <person name="Vilgalys R."/>
            <person name="Bonito G."/>
        </authorList>
    </citation>
    <scope>NUCLEOTIDE SEQUENCE [LARGE SCALE GENOMIC DNA]</scope>
    <source>
        <strain evidence="4 5">AG-77</strain>
    </source>
</reference>
<feature type="region of interest" description="Disordered" evidence="2">
    <location>
        <begin position="345"/>
        <end position="365"/>
    </location>
</feature>
<dbReference type="Proteomes" id="UP000078512">
    <property type="component" value="Unassembled WGS sequence"/>
</dbReference>
<keyword evidence="3" id="KW-0472">Membrane</keyword>
<evidence type="ECO:0000256" key="1">
    <source>
        <dbReference type="SAM" id="Coils"/>
    </source>
</evidence>
<evidence type="ECO:0000313" key="5">
    <source>
        <dbReference type="Proteomes" id="UP000078512"/>
    </source>
</evidence>
<evidence type="ECO:0000313" key="4">
    <source>
        <dbReference type="EMBL" id="OAQ33907.1"/>
    </source>
</evidence>
<feature type="compositionally biased region" description="Basic and acidic residues" evidence="2">
    <location>
        <begin position="16"/>
        <end position="28"/>
    </location>
</feature>
<dbReference type="AlphaFoldDB" id="A0A197K897"/>
<evidence type="ECO:0000256" key="2">
    <source>
        <dbReference type="SAM" id="MobiDB-lite"/>
    </source>
</evidence>
<feature type="compositionally biased region" description="Low complexity" evidence="2">
    <location>
        <begin position="1"/>
        <end position="15"/>
    </location>
</feature>
<dbReference type="EMBL" id="KV442019">
    <property type="protein sequence ID" value="OAQ33907.1"/>
    <property type="molecule type" value="Genomic_DNA"/>
</dbReference>
<keyword evidence="3" id="KW-0812">Transmembrane</keyword>